<dbReference type="OrthoDB" id="669224at2759"/>
<dbReference type="EMBL" id="QKWP01000085">
    <property type="protein sequence ID" value="RIB27856.1"/>
    <property type="molecule type" value="Genomic_DNA"/>
</dbReference>
<name>A0A397W8Y2_9GLOM</name>
<keyword evidence="3" id="KW-1185">Reference proteome</keyword>
<accession>A0A397W8Y2</accession>
<dbReference type="InterPro" id="IPR000719">
    <property type="entry name" value="Prot_kinase_dom"/>
</dbReference>
<dbReference type="Pfam" id="PF07714">
    <property type="entry name" value="PK_Tyr_Ser-Thr"/>
    <property type="match status" value="1"/>
</dbReference>
<dbReference type="GO" id="GO:0005524">
    <property type="term" value="F:ATP binding"/>
    <property type="evidence" value="ECO:0007669"/>
    <property type="project" value="InterPro"/>
</dbReference>
<evidence type="ECO:0000259" key="1">
    <source>
        <dbReference type="PROSITE" id="PS50011"/>
    </source>
</evidence>
<sequence length="307" mass="34885">MIEWIPFDRLVNIQKIEKSLYSATWLDGIRKIDGDDYNYMRKREPSCIVALKALYGSEENPLSIKEFDNYINCSLGGIKLRVYGLTQNPETKEYIMVYQYFNNGSLNKFLTTNFRIITWQAKLKILFEISDDLSKIHKAGYIHSNLTSNKILLDQNTSTSLQSSISGLRLSKKNGENNSGSVYGIMPYIAPEVFLGQGSTQAADIYSFGVIMSEMTTGRRPFGDYQYNIDLSMKIVNGLRPDFAPGTPSCYIELAKQCMESDPQNRPSALDINRKLEGWNKSMEGFDNAGEDEIRKQFLDADKIVKT</sequence>
<dbReference type="InterPro" id="IPR001245">
    <property type="entry name" value="Ser-Thr/Tyr_kinase_cat_dom"/>
</dbReference>
<dbReference type="Gene3D" id="1.10.510.10">
    <property type="entry name" value="Transferase(Phosphotransferase) domain 1"/>
    <property type="match status" value="1"/>
</dbReference>
<dbReference type="InterPro" id="IPR051681">
    <property type="entry name" value="Ser/Thr_Kinases-Pseudokinases"/>
</dbReference>
<proteinExistence type="predicted"/>
<feature type="domain" description="Protein kinase" evidence="1">
    <location>
        <begin position="26"/>
        <end position="280"/>
    </location>
</feature>
<reference evidence="2 3" key="1">
    <citation type="submission" date="2018-06" db="EMBL/GenBank/DDBJ databases">
        <title>Comparative genomics reveals the genomic features of Rhizophagus irregularis, R. cerebriforme, R. diaphanum and Gigaspora rosea, and their symbiotic lifestyle signature.</title>
        <authorList>
            <person name="Morin E."/>
            <person name="San Clemente H."/>
            <person name="Chen E.C.H."/>
            <person name="De La Providencia I."/>
            <person name="Hainaut M."/>
            <person name="Kuo A."/>
            <person name="Kohler A."/>
            <person name="Murat C."/>
            <person name="Tang N."/>
            <person name="Roy S."/>
            <person name="Loubradou J."/>
            <person name="Henrissat B."/>
            <person name="Grigoriev I.V."/>
            <person name="Corradi N."/>
            <person name="Roux C."/>
            <person name="Martin F.M."/>
        </authorList>
    </citation>
    <scope>NUCLEOTIDE SEQUENCE [LARGE SCALE GENOMIC DNA]</scope>
    <source>
        <strain evidence="2 3">DAOM 194757</strain>
    </source>
</reference>
<keyword evidence="2" id="KW-0808">Transferase</keyword>
<dbReference type="GO" id="GO:0004674">
    <property type="term" value="F:protein serine/threonine kinase activity"/>
    <property type="evidence" value="ECO:0007669"/>
    <property type="project" value="TreeGrafter"/>
</dbReference>
<organism evidence="2 3">
    <name type="scientific">Gigaspora rosea</name>
    <dbReference type="NCBI Taxonomy" id="44941"/>
    <lineage>
        <taxon>Eukaryota</taxon>
        <taxon>Fungi</taxon>
        <taxon>Fungi incertae sedis</taxon>
        <taxon>Mucoromycota</taxon>
        <taxon>Glomeromycotina</taxon>
        <taxon>Glomeromycetes</taxon>
        <taxon>Diversisporales</taxon>
        <taxon>Gigasporaceae</taxon>
        <taxon>Gigaspora</taxon>
    </lineage>
</organism>
<dbReference type="InterPro" id="IPR011009">
    <property type="entry name" value="Kinase-like_dom_sf"/>
</dbReference>
<protein>
    <submittedName>
        <fullName evidence="2">Kinase-like domain-containing protein</fullName>
    </submittedName>
</protein>
<evidence type="ECO:0000313" key="2">
    <source>
        <dbReference type="EMBL" id="RIB27856.1"/>
    </source>
</evidence>
<dbReference type="SUPFAM" id="SSF56112">
    <property type="entry name" value="Protein kinase-like (PK-like)"/>
    <property type="match status" value="1"/>
</dbReference>
<gene>
    <name evidence="2" type="ORF">C2G38_2029005</name>
</gene>
<comment type="caution">
    <text evidence="2">The sequence shown here is derived from an EMBL/GenBank/DDBJ whole genome shotgun (WGS) entry which is preliminary data.</text>
</comment>
<dbReference type="PANTHER" id="PTHR44329:SF214">
    <property type="entry name" value="PROTEIN KINASE DOMAIN-CONTAINING PROTEIN"/>
    <property type="match status" value="1"/>
</dbReference>
<keyword evidence="2" id="KW-0418">Kinase</keyword>
<dbReference type="PROSITE" id="PS50011">
    <property type="entry name" value="PROTEIN_KINASE_DOM"/>
    <property type="match status" value="1"/>
</dbReference>
<dbReference type="Proteomes" id="UP000266673">
    <property type="component" value="Unassembled WGS sequence"/>
</dbReference>
<evidence type="ECO:0000313" key="3">
    <source>
        <dbReference type="Proteomes" id="UP000266673"/>
    </source>
</evidence>
<dbReference type="PANTHER" id="PTHR44329">
    <property type="entry name" value="SERINE/THREONINE-PROTEIN KINASE TNNI3K-RELATED"/>
    <property type="match status" value="1"/>
</dbReference>
<dbReference type="AlphaFoldDB" id="A0A397W8Y2"/>
<dbReference type="STRING" id="44941.A0A397W8Y2"/>